<keyword evidence="1" id="KW-0472">Membrane</keyword>
<dbReference type="Proteomes" id="UP000317155">
    <property type="component" value="Unassembled WGS sequence"/>
</dbReference>
<keyword evidence="1" id="KW-0812">Transmembrane</keyword>
<dbReference type="SUPFAM" id="SSF81343">
    <property type="entry name" value="Fumarate reductase respiratory complex transmembrane subunits"/>
    <property type="match status" value="1"/>
</dbReference>
<dbReference type="InterPro" id="IPR011138">
    <property type="entry name" value="Cytochrome_b-558"/>
</dbReference>
<feature type="transmembrane region" description="Helical" evidence="1">
    <location>
        <begin position="99"/>
        <end position="120"/>
    </location>
</feature>
<evidence type="ECO:0000313" key="3">
    <source>
        <dbReference type="Proteomes" id="UP000317155"/>
    </source>
</evidence>
<dbReference type="GO" id="GO:0016020">
    <property type="term" value="C:membrane"/>
    <property type="evidence" value="ECO:0007669"/>
    <property type="project" value="InterPro"/>
</dbReference>
<organism evidence="2 3">
    <name type="scientific">Trichloromonas acetexigens</name>
    <dbReference type="NCBI Taxonomy" id="38815"/>
    <lineage>
        <taxon>Bacteria</taxon>
        <taxon>Pseudomonadati</taxon>
        <taxon>Thermodesulfobacteriota</taxon>
        <taxon>Desulfuromonadia</taxon>
        <taxon>Desulfuromonadales</taxon>
        <taxon>Trichloromonadaceae</taxon>
        <taxon>Trichloromonas</taxon>
    </lineage>
</organism>
<feature type="transmembrane region" description="Helical" evidence="1">
    <location>
        <begin position="203"/>
        <end position="223"/>
    </location>
</feature>
<evidence type="ECO:0000256" key="1">
    <source>
        <dbReference type="SAM" id="Phobius"/>
    </source>
</evidence>
<dbReference type="AlphaFoldDB" id="A0A550J8D8"/>
<dbReference type="EMBL" id="VJVV01000010">
    <property type="protein sequence ID" value="TRO79508.1"/>
    <property type="molecule type" value="Genomic_DNA"/>
</dbReference>
<accession>A0A550J8D8</accession>
<protein>
    <submittedName>
        <fullName evidence="2">Succinate dehydrogenase cytochrome b subunit</fullName>
    </submittedName>
</protein>
<dbReference type="Gene3D" id="1.20.1300.10">
    <property type="entry name" value="Fumarate reductase/succinate dehydrogenase, transmembrane subunit"/>
    <property type="match status" value="1"/>
</dbReference>
<dbReference type="OrthoDB" id="9802842at2"/>
<feature type="transmembrane region" description="Helical" evidence="1">
    <location>
        <begin position="57"/>
        <end position="79"/>
    </location>
</feature>
<reference evidence="2 3" key="1">
    <citation type="submission" date="2019-07" db="EMBL/GenBank/DDBJ databases">
        <title>Insights of Desulfuromonas acetexigens electromicrobiology.</title>
        <authorList>
            <person name="Katuri K."/>
            <person name="Sapireddy V."/>
            <person name="Shaw D.R."/>
            <person name="Saikaly P."/>
        </authorList>
    </citation>
    <scope>NUCLEOTIDE SEQUENCE [LARGE SCALE GENOMIC DNA]</scope>
    <source>
        <strain evidence="2 3">2873</strain>
    </source>
</reference>
<dbReference type="InterPro" id="IPR034804">
    <property type="entry name" value="SQR/QFR_C/D"/>
</dbReference>
<dbReference type="RefSeq" id="WP_092053624.1">
    <property type="nucleotide sequence ID" value="NZ_FOJJ01000002.1"/>
</dbReference>
<comment type="caution">
    <text evidence="2">The sequence shown here is derived from an EMBL/GenBank/DDBJ whole genome shotgun (WGS) entry which is preliminary data.</text>
</comment>
<keyword evidence="3" id="KW-1185">Reference proteome</keyword>
<gene>
    <name evidence="2" type="ORF">FL622_13280</name>
</gene>
<proteinExistence type="predicted"/>
<keyword evidence="1" id="KW-1133">Transmembrane helix</keyword>
<evidence type="ECO:0000313" key="2">
    <source>
        <dbReference type="EMBL" id="TRO79508.1"/>
    </source>
</evidence>
<feature type="transmembrane region" description="Helical" evidence="1">
    <location>
        <begin position="12"/>
        <end position="37"/>
    </location>
</feature>
<dbReference type="NCBIfam" id="TIGR02046">
    <property type="entry name" value="sdhC_b558_fam"/>
    <property type="match status" value="1"/>
</dbReference>
<name>A0A550J8D8_9BACT</name>
<feature type="transmembrane region" description="Helical" evidence="1">
    <location>
        <begin position="157"/>
        <end position="182"/>
    </location>
</feature>
<sequence length="225" mass="24800">MQFTQSTVGRKVLMAVTGFILISFICVHLLGNSSVYWGADGINAYAKHLHDLGPLVWIFRLFMLAVFGLHIIFGIQLTLENRAATPGNYAVKRMARANFASETMIVSGLALLAFVVYHILHFTAHVTNPEISASLLPADALGRPDVFTMVVLSFQKFLISLIYVAAMVFLFLHVSHGFQSFIQTFGFNNGPSLHILEKVSKGVALVLLFGYISIPILIIFGIVKI</sequence>
<dbReference type="CDD" id="cd03498">
    <property type="entry name" value="SQR_TypeB_2_TM"/>
    <property type="match status" value="1"/>
</dbReference>